<dbReference type="InterPro" id="IPR009582">
    <property type="entry name" value="Spc2/SPCS2"/>
</dbReference>
<proteinExistence type="inferred from homology"/>
<dbReference type="GO" id="GO:0005787">
    <property type="term" value="C:signal peptidase complex"/>
    <property type="evidence" value="ECO:0007669"/>
    <property type="project" value="UniProtKB-UniRule"/>
</dbReference>
<evidence type="ECO:0000256" key="8">
    <source>
        <dbReference type="ARBA" id="ARBA00045608"/>
    </source>
</evidence>
<dbReference type="Pfam" id="PF06703">
    <property type="entry name" value="SPC25"/>
    <property type="match status" value="1"/>
</dbReference>
<keyword evidence="7 9" id="KW-0472">Membrane</keyword>
<dbReference type="PANTHER" id="PTHR13085">
    <property type="entry name" value="MICROSOMAL SIGNAL PEPTIDASE 25 KDA SUBUNIT"/>
    <property type="match status" value="1"/>
</dbReference>
<feature type="transmembrane region" description="Helical" evidence="9">
    <location>
        <begin position="38"/>
        <end position="59"/>
    </location>
</feature>
<evidence type="ECO:0000256" key="6">
    <source>
        <dbReference type="ARBA" id="ARBA00022989"/>
    </source>
</evidence>
<keyword evidence="5 9" id="KW-0256">Endoplasmic reticulum</keyword>
<protein>
    <recommendedName>
        <fullName evidence="3 9">Signal peptidase complex subunit 2</fullName>
    </recommendedName>
</protein>
<gene>
    <name evidence="11" type="primary">LOC111458249</name>
</gene>
<accession>A0A6J1GX52</accession>
<organism evidence="10 11">
    <name type="scientific">Cucurbita moschata</name>
    <name type="common">Winter crookneck squash</name>
    <name type="synonym">Cucurbita pepo var. moschata</name>
    <dbReference type="NCBI Taxonomy" id="3662"/>
    <lineage>
        <taxon>Eukaryota</taxon>
        <taxon>Viridiplantae</taxon>
        <taxon>Streptophyta</taxon>
        <taxon>Embryophyta</taxon>
        <taxon>Tracheophyta</taxon>
        <taxon>Spermatophyta</taxon>
        <taxon>Magnoliopsida</taxon>
        <taxon>eudicotyledons</taxon>
        <taxon>Gunneridae</taxon>
        <taxon>Pentapetalae</taxon>
        <taxon>rosids</taxon>
        <taxon>fabids</taxon>
        <taxon>Cucurbitales</taxon>
        <taxon>Cucurbitaceae</taxon>
        <taxon>Cucurbiteae</taxon>
        <taxon>Cucurbita</taxon>
    </lineage>
</organism>
<keyword evidence="6 9" id="KW-1133">Transmembrane helix</keyword>
<dbReference type="GO" id="GO:0008233">
    <property type="term" value="F:peptidase activity"/>
    <property type="evidence" value="ECO:0007669"/>
    <property type="project" value="UniProtKB-UniRule"/>
</dbReference>
<comment type="subcellular location">
    <subcellularLocation>
        <location evidence="1 9">Endoplasmic reticulum membrane</location>
        <topology evidence="1 9">Multi-pass membrane protein</topology>
    </subcellularLocation>
</comment>
<reference evidence="11" key="1">
    <citation type="submission" date="2025-08" db="UniProtKB">
        <authorList>
            <consortium name="RefSeq"/>
        </authorList>
    </citation>
    <scope>IDENTIFICATION</scope>
    <source>
        <tissue evidence="11">Young leaves</tissue>
    </source>
</reference>
<evidence type="ECO:0000256" key="3">
    <source>
        <dbReference type="ARBA" id="ARBA00017057"/>
    </source>
</evidence>
<dbReference type="GeneID" id="111458249"/>
<evidence type="ECO:0000313" key="11">
    <source>
        <dbReference type="RefSeq" id="XP_022956538.1"/>
    </source>
</evidence>
<dbReference type="KEGG" id="cmos:111458249"/>
<dbReference type="GO" id="GO:0006465">
    <property type="term" value="P:signal peptide processing"/>
    <property type="evidence" value="ECO:0007669"/>
    <property type="project" value="UniProtKB-UniRule"/>
</dbReference>
<keyword evidence="10" id="KW-1185">Reference proteome</keyword>
<evidence type="ECO:0000256" key="1">
    <source>
        <dbReference type="ARBA" id="ARBA00004477"/>
    </source>
</evidence>
<name>A0A6J1GX52_CUCMO</name>
<comment type="function">
    <text evidence="8 9">Component of the signal peptidase complex (SPC) which catalyzes the cleavage of N-terminal signal sequences from nascent proteins as they are translocated into the lumen of the endoplasmic reticulum. Enhances the enzymatic activity of SPC and facilitates the interactions between different components of the translocation site.</text>
</comment>
<sequence length="184" mass="20656">MATENGKKANLLNQFSVGHLIDESVFEVVMSRGYIPDVSLNTFKLVMGYIIIFIALVAQFYKSKFPENRDFLASCVILYIVFIGILLLIVYTKEKNTIFCTHPPAGSLSSTGLVVCSKFPRFSHLYTLTISSSEPKSICANESVQLTKSVTRWFTKDGVLVEGFFWKDVEALIDDYSRGPKKNS</sequence>
<dbReference type="RefSeq" id="XP_022956538.1">
    <property type="nucleotide sequence ID" value="XM_023100770.1"/>
</dbReference>
<evidence type="ECO:0000256" key="5">
    <source>
        <dbReference type="ARBA" id="ARBA00022824"/>
    </source>
</evidence>
<comment type="similarity">
    <text evidence="2 9">Belongs to the SPCS2 family.</text>
</comment>
<evidence type="ECO:0000256" key="2">
    <source>
        <dbReference type="ARBA" id="ARBA00007324"/>
    </source>
</evidence>
<dbReference type="AlphaFoldDB" id="A0A6J1GX52"/>
<dbReference type="PANTHER" id="PTHR13085:SF0">
    <property type="entry name" value="SIGNAL PEPTIDASE COMPLEX SUBUNIT 2"/>
    <property type="match status" value="1"/>
</dbReference>
<dbReference type="GO" id="GO:0045047">
    <property type="term" value="P:protein targeting to ER"/>
    <property type="evidence" value="ECO:0007669"/>
    <property type="project" value="TreeGrafter"/>
</dbReference>
<keyword evidence="4 9" id="KW-0812">Transmembrane</keyword>
<evidence type="ECO:0000256" key="4">
    <source>
        <dbReference type="ARBA" id="ARBA00022692"/>
    </source>
</evidence>
<evidence type="ECO:0000256" key="7">
    <source>
        <dbReference type="ARBA" id="ARBA00023136"/>
    </source>
</evidence>
<evidence type="ECO:0000256" key="9">
    <source>
        <dbReference type="RuleBase" id="RU368033"/>
    </source>
</evidence>
<evidence type="ECO:0000313" key="10">
    <source>
        <dbReference type="Proteomes" id="UP000504609"/>
    </source>
</evidence>
<feature type="transmembrane region" description="Helical" evidence="9">
    <location>
        <begin position="71"/>
        <end position="91"/>
    </location>
</feature>
<dbReference type="Proteomes" id="UP000504609">
    <property type="component" value="Unplaced"/>
</dbReference>